<dbReference type="AlphaFoldDB" id="A0A2P5HH19"/>
<organism evidence="2 3">
    <name type="scientific">Diaporthe helianthi</name>
    <dbReference type="NCBI Taxonomy" id="158607"/>
    <lineage>
        <taxon>Eukaryota</taxon>
        <taxon>Fungi</taxon>
        <taxon>Dikarya</taxon>
        <taxon>Ascomycota</taxon>
        <taxon>Pezizomycotina</taxon>
        <taxon>Sordariomycetes</taxon>
        <taxon>Sordariomycetidae</taxon>
        <taxon>Diaporthales</taxon>
        <taxon>Diaporthaceae</taxon>
        <taxon>Diaporthe</taxon>
    </lineage>
</organism>
<dbReference type="InParanoid" id="A0A2P5HH19"/>
<keyword evidence="3" id="KW-1185">Reference proteome</keyword>
<sequence length="129" mass="14458">MRSTEKPKFSLSKTYLRMMSRIRSSRRNQQTDDDTWVENKGGSQNTSSTIAFDSYLRTVDDDGHCLDADLEAGNGGMDHQMEDIKGSSVIVSQPSVQVPVGHTYFCSSQQGREGVPENQICQRFEFGVK</sequence>
<dbReference type="EMBL" id="MAVT02002178">
    <property type="protein sequence ID" value="POS69549.1"/>
    <property type="molecule type" value="Genomic_DNA"/>
</dbReference>
<accession>A0A2P5HH19</accession>
<comment type="caution">
    <text evidence="2">The sequence shown here is derived from an EMBL/GenBank/DDBJ whole genome shotgun (WGS) entry which is preliminary data.</text>
</comment>
<gene>
    <name evidence="2" type="ORF">DHEL01_v212059</name>
</gene>
<feature type="region of interest" description="Disordered" evidence="1">
    <location>
        <begin position="20"/>
        <end position="48"/>
    </location>
</feature>
<reference evidence="2" key="1">
    <citation type="submission" date="2017-09" db="EMBL/GenBank/DDBJ databases">
        <title>Polyketide synthases of a Diaporthe helianthi virulent isolate.</title>
        <authorList>
            <person name="Baroncelli R."/>
        </authorList>
    </citation>
    <scope>NUCLEOTIDE SEQUENCE [LARGE SCALE GENOMIC DNA]</scope>
    <source>
        <strain evidence="2">7/96</strain>
    </source>
</reference>
<dbReference type="Proteomes" id="UP000094444">
    <property type="component" value="Unassembled WGS sequence"/>
</dbReference>
<proteinExistence type="predicted"/>
<evidence type="ECO:0000256" key="1">
    <source>
        <dbReference type="SAM" id="MobiDB-lite"/>
    </source>
</evidence>
<protein>
    <submittedName>
        <fullName evidence="2">Uncharacterized protein</fullName>
    </submittedName>
</protein>
<evidence type="ECO:0000313" key="3">
    <source>
        <dbReference type="Proteomes" id="UP000094444"/>
    </source>
</evidence>
<name>A0A2P5HH19_DIAHE</name>
<evidence type="ECO:0000313" key="2">
    <source>
        <dbReference type="EMBL" id="POS69549.1"/>
    </source>
</evidence>